<accession>A0A1Q9YMN4</accession>
<proteinExistence type="predicted"/>
<sequence>MFYIVFATKQDKSVPLADGGQPAEGPAAAGHSARRHKSVYLLILEPRESISASVQQTSFIEVQWFRKKPVCFGKDSAFS</sequence>
<feature type="compositionally biased region" description="Low complexity" evidence="1">
    <location>
        <begin position="17"/>
        <end position="30"/>
    </location>
</feature>
<evidence type="ECO:0000313" key="3">
    <source>
        <dbReference type="Proteomes" id="UP000186758"/>
    </source>
</evidence>
<organism evidence="2 3">
    <name type="scientific">Faecalibaculum rodentium</name>
    <dbReference type="NCBI Taxonomy" id="1702221"/>
    <lineage>
        <taxon>Bacteria</taxon>
        <taxon>Bacillati</taxon>
        <taxon>Bacillota</taxon>
        <taxon>Erysipelotrichia</taxon>
        <taxon>Erysipelotrichales</taxon>
        <taxon>Erysipelotrichaceae</taxon>
        <taxon>Faecalibaculum</taxon>
    </lineage>
</organism>
<dbReference type="AlphaFoldDB" id="A0A1Q9YMN4"/>
<dbReference type="Proteomes" id="UP000186758">
    <property type="component" value="Unassembled WGS sequence"/>
</dbReference>
<comment type="caution">
    <text evidence="2">The sequence shown here is derived from an EMBL/GenBank/DDBJ whole genome shotgun (WGS) entry which is preliminary data.</text>
</comment>
<protein>
    <submittedName>
        <fullName evidence="2">Uncharacterized protein</fullName>
    </submittedName>
</protein>
<name>A0A1Q9YMN4_9FIRM</name>
<evidence type="ECO:0000256" key="1">
    <source>
        <dbReference type="SAM" id="MobiDB-lite"/>
    </source>
</evidence>
<feature type="region of interest" description="Disordered" evidence="1">
    <location>
        <begin position="15"/>
        <end position="34"/>
    </location>
</feature>
<evidence type="ECO:0000313" key="2">
    <source>
        <dbReference type="EMBL" id="OLU46578.1"/>
    </source>
</evidence>
<reference evidence="2 3" key="1">
    <citation type="submission" date="2016-11" db="EMBL/GenBank/DDBJ databases">
        <title>Description of two novel members of the family Erysipelotrichaceae: Ileibacterium lipovorans gen. nov., sp. nov. and Dubosiella newyorkensis, gen. nov., sp. nov.</title>
        <authorList>
            <person name="Cox L.M."/>
            <person name="Sohn J."/>
            <person name="Tyrrell K.L."/>
            <person name="Citron D.M."/>
            <person name="Lawson P.A."/>
            <person name="Patel N.B."/>
            <person name="Iizumi T."/>
            <person name="Perez-Perez G.I."/>
            <person name="Goldstein E.J."/>
            <person name="Blaser M.J."/>
        </authorList>
    </citation>
    <scope>NUCLEOTIDE SEQUENCE [LARGE SCALE GENOMIC DNA]</scope>
    <source>
        <strain evidence="2 3">NYU-BL-K8</strain>
    </source>
</reference>
<dbReference type="EMBL" id="MPJZ01000025">
    <property type="protein sequence ID" value="OLU46578.1"/>
    <property type="molecule type" value="Genomic_DNA"/>
</dbReference>
<gene>
    <name evidence="2" type="ORF">BO223_01810</name>
</gene>